<keyword evidence="3" id="KW-1185">Reference proteome</keyword>
<dbReference type="OrthoDB" id="6117060at2759"/>
<feature type="compositionally biased region" description="Low complexity" evidence="1">
    <location>
        <begin position="213"/>
        <end position="225"/>
    </location>
</feature>
<sequence>MAHPASEEAILKCAEHVVEELERRNLLDSAAAPSRSQLPSAGQLQVAKSKQLANGRQMQLTSMDQSQLASSRQLQLSSSRQLQLASSRQSQEASDRQLQLSSSRQLQVSGCETPQWDMVTPTQPQAGCSSQCNQPPVALSAIQSALQTLPRALERTLPAAPGLPAPTAWRGPVPAATQQTSMTLTLLRIDNATASVPAPTPAPVPAPAPAQPRAPGRPAAAERPPLSVCRELTMDHLVIN</sequence>
<dbReference type="AlphaFoldDB" id="A0A6A4W0J9"/>
<accession>A0A6A4W0J9</accession>
<protein>
    <submittedName>
        <fullName evidence="2">Uncharacterized protein</fullName>
    </submittedName>
</protein>
<evidence type="ECO:0000256" key="1">
    <source>
        <dbReference type="SAM" id="MobiDB-lite"/>
    </source>
</evidence>
<organism evidence="2 3">
    <name type="scientific">Amphibalanus amphitrite</name>
    <name type="common">Striped barnacle</name>
    <name type="synonym">Balanus amphitrite</name>
    <dbReference type="NCBI Taxonomy" id="1232801"/>
    <lineage>
        <taxon>Eukaryota</taxon>
        <taxon>Metazoa</taxon>
        <taxon>Ecdysozoa</taxon>
        <taxon>Arthropoda</taxon>
        <taxon>Crustacea</taxon>
        <taxon>Multicrustacea</taxon>
        <taxon>Cirripedia</taxon>
        <taxon>Thoracica</taxon>
        <taxon>Thoracicalcarea</taxon>
        <taxon>Balanomorpha</taxon>
        <taxon>Balanoidea</taxon>
        <taxon>Balanidae</taxon>
        <taxon>Amphibalaninae</taxon>
        <taxon>Amphibalanus</taxon>
    </lineage>
</organism>
<feature type="region of interest" description="Disordered" evidence="1">
    <location>
        <begin position="79"/>
        <end position="106"/>
    </location>
</feature>
<reference evidence="2 3" key="1">
    <citation type="submission" date="2019-07" db="EMBL/GenBank/DDBJ databases">
        <title>Draft genome assembly of a fouling barnacle, Amphibalanus amphitrite (Darwin, 1854): The first reference genome for Thecostraca.</title>
        <authorList>
            <person name="Kim W."/>
        </authorList>
    </citation>
    <scope>NUCLEOTIDE SEQUENCE [LARGE SCALE GENOMIC DNA]</scope>
    <source>
        <strain evidence="2">SNU_AA5</strain>
        <tissue evidence="2">Soma without cirri and trophi</tissue>
    </source>
</reference>
<proteinExistence type="predicted"/>
<dbReference type="Proteomes" id="UP000440578">
    <property type="component" value="Unassembled WGS sequence"/>
</dbReference>
<gene>
    <name evidence="2" type="ORF">FJT64_003250</name>
</gene>
<feature type="region of interest" description="Disordered" evidence="1">
    <location>
        <begin position="29"/>
        <end position="53"/>
    </location>
</feature>
<comment type="caution">
    <text evidence="2">The sequence shown here is derived from an EMBL/GenBank/DDBJ whole genome shotgun (WGS) entry which is preliminary data.</text>
</comment>
<evidence type="ECO:0000313" key="3">
    <source>
        <dbReference type="Proteomes" id="UP000440578"/>
    </source>
</evidence>
<name>A0A6A4W0J9_AMPAM</name>
<feature type="compositionally biased region" description="Polar residues" evidence="1">
    <location>
        <begin position="34"/>
        <end position="53"/>
    </location>
</feature>
<feature type="region of interest" description="Disordered" evidence="1">
    <location>
        <begin position="194"/>
        <end position="227"/>
    </location>
</feature>
<dbReference type="EMBL" id="VIIS01001237">
    <property type="protein sequence ID" value="KAF0300736.1"/>
    <property type="molecule type" value="Genomic_DNA"/>
</dbReference>
<feature type="compositionally biased region" description="Pro residues" evidence="1">
    <location>
        <begin position="198"/>
        <end position="212"/>
    </location>
</feature>
<evidence type="ECO:0000313" key="2">
    <source>
        <dbReference type="EMBL" id="KAF0300736.1"/>
    </source>
</evidence>